<gene>
    <name evidence="12" type="primary">atpF</name>
    <name evidence="14" type="ORF">A3A79_05565</name>
</gene>
<dbReference type="SUPFAM" id="SSF81573">
    <property type="entry name" value="F1F0 ATP synthase subunit B, membrane domain"/>
    <property type="match status" value="1"/>
</dbReference>
<dbReference type="GO" id="GO:0046961">
    <property type="term" value="F:proton-transporting ATPase activity, rotational mechanism"/>
    <property type="evidence" value="ECO:0007669"/>
    <property type="project" value="TreeGrafter"/>
</dbReference>
<organism evidence="14 15">
    <name type="scientific">Candidatus Gottesmanbacteria bacterium RIFCSPLOWO2_01_FULL_43_11b</name>
    <dbReference type="NCBI Taxonomy" id="1798392"/>
    <lineage>
        <taxon>Bacteria</taxon>
        <taxon>Candidatus Gottesmaniibacteriota</taxon>
    </lineage>
</organism>
<comment type="function">
    <text evidence="10 12">F(1)F(0) ATP synthase produces ATP from ADP in the presence of a proton or sodium gradient. F-type ATPases consist of two structural domains, F(1) containing the extramembraneous catalytic core and F(0) containing the membrane proton channel, linked together by a central stalk and a peripheral stalk. During catalysis, ATP synthesis in the catalytic domain of F(1) is coupled via a rotary mechanism of the central stalk subunits to proton translocation.</text>
</comment>
<dbReference type="Gene3D" id="6.10.250.1580">
    <property type="match status" value="1"/>
</dbReference>
<evidence type="ECO:0000256" key="7">
    <source>
        <dbReference type="ARBA" id="ARBA00023065"/>
    </source>
</evidence>
<dbReference type="PANTHER" id="PTHR33445:SF2">
    <property type="entry name" value="ATP SYNTHASE SUBUNIT B', CHLOROPLASTIC"/>
    <property type="match status" value="1"/>
</dbReference>
<comment type="subcellular location">
    <subcellularLocation>
        <location evidence="12">Cell membrane</location>
        <topology evidence="12">Single-pass membrane protein</topology>
    </subcellularLocation>
    <subcellularLocation>
        <location evidence="11">Endomembrane system</location>
        <topology evidence="11">Single-pass membrane protein</topology>
    </subcellularLocation>
</comment>
<dbReference type="HAMAP" id="MF_01398">
    <property type="entry name" value="ATP_synth_b_bprime"/>
    <property type="match status" value="1"/>
</dbReference>
<keyword evidence="5 12" id="KW-0375">Hydrogen ion transport</keyword>
<evidence type="ECO:0000256" key="12">
    <source>
        <dbReference type="HAMAP-Rule" id="MF_01398"/>
    </source>
</evidence>
<dbReference type="Proteomes" id="UP000178759">
    <property type="component" value="Unassembled WGS sequence"/>
</dbReference>
<keyword evidence="7 12" id="KW-0406">Ion transport</keyword>
<evidence type="ECO:0000313" key="14">
    <source>
        <dbReference type="EMBL" id="OGG24617.1"/>
    </source>
</evidence>
<evidence type="ECO:0000256" key="9">
    <source>
        <dbReference type="ARBA" id="ARBA00023310"/>
    </source>
</evidence>
<evidence type="ECO:0000256" key="5">
    <source>
        <dbReference type="ARBA" id="ARBA00022781"/>
    </source>
</evidence>
<comment type="function">
    <text evidence="12">Component of the F(0) channel, it forms part of the peripheral stalk, linking F(1) to F(0).</text>
</comment>
<keyword evidence="9 12" id="KW-0066">ATP synthesis</keyword>
<protein>
    <recommendedName>
        <fullName evidence="12">ATP synthase subunit b</fullName>
    </recommendedName>
    <alternativeName>
        <fullName evidence="12">ATP synthase F(0) sector subunit b</fullName>
    </alternativeName>
    <alternativeName>
        <fullName evidence="12">ATPase subunit I</fullName>
    </alternativeName>
    <alternativeName>
        <fullName evidence="12">F-type ATPase subunit b</fullName>
        <shortName evidence="12">F-ATPase subunit b</shortName>
    </alternativeName>
</protein>
<dbReference type="Pfam" id="PF00430">
    <property type="entry name" value="ATP-synt_B"/>
    <property type="match status" value="1"/>
</dbReference>
<dbReference type="GO" id="GO:0045259">
    <property type="term" value="C:proton-transporting ATP synthase complex"/>
    <property type="evidence" value="ECO:0007669"/>
    <property type="project" value="UniProtKB-KW"/>
</dbReference>
<dbReference type="PANTHER" id="PTHR33445">
    <property type="entry name" value="ATP SYNTHASE SUBUNIT B', CHLOROPLASTIC"/>
    <property type="match status" value="1"/>
</dbReference>
<keyword evidence="12" id="KW-1003">Cell membrane</keyword>
<dbReference type="CDD" id="cd06503">
    <property type="entry name" value="ATP-synt_Fo_b"/>
    <property type="match status" value="1"/>
</dbReference>
<reference evidence="14 15" key="1">
    <citation type="journal article" date="2016" name="Nat. Commun.">
        <title>Thousands of microbial genomes shed light on interconnected biogeochemical processes in an aquifer system.</title>
        <authorList>
            <person name="Anantharaman K."/>
            <person name="Brown C.T."/>
            <person name="Hug L.A."/>
            <person name="Sharon I."/>
            <person name="Castelle C.J."/>
            <person name="Probst A.J."/>
            <person name="Thomas B.C."/>
            <person name="Singh A."/>
            <person name="Wilkins M.J."/>
            <person name="Karaoz U."/>
            <person name="Brodie E.L."/>
            <person name="Williams K.H."/>
            <person name="Hubbard S.S."/>
            <person name="Banfield J.F."/>
        </authorList>
    </citation>
    <scope>NUCLEOTIDE SEQUENCE [LARGE SCALE GENOMIC DNA]</scope>
</reference>
<keyword evidence="6 12" id="KW-1133">Transmembrane helix</keyword>
<name>A0A1F6AK27_9BACT</name>
<dbReference type="InterPro" id="IPR028987">
    <property type="entry name" value="ATP_synth_B-like_membr_sf"/>
</dbReference>
<dbReference type="GO" id="GO:0046933">
    <property type="term" value="F:proton-transporting ATP synthase activity, rotational mechanism"/>
    <property type="evidence" value="ECO:0007669"/>
    <property type="project" value="UniProtKB-UniRule"/>
</dbReference>
<evidence type="ECO:0000256" key="4">
    <source>
        <dbReference type="ARBA" id="ARBA00022692"/>
    </source>
</evidence>
<evidence type="ECO:0000256" key="6">
    <source>
        <dbReference type="ARBA" id="ARBA00022989"/>
    </source>
</evidence>
<dbReference type="InterPro" id="IPR005864">
    <property type="entry name" value="ATP_synth_F0_bsu_bac"/>
</dbReference>
<dbReference type="GO" id="GO:0005886">
    <property type="term" value="C:plasma membrane"/>
    <property type="evidence" value="ECO:0007669"/>
    <property type="project" value="UniProtKB-SubCell"/>
</dbReference>
<dbReference type="STRING" id="1798392.A3A79_05565"/>
<comment type="subunit">
    <text evidence="12">F-type ATPases have 2 components, F(1) - the catalytic core - and F(0) - the membrane proton channel. F(1) has five subunits: alpha(3), beta(3), gamma(1), delta(1), epsilon(1). F(0) has three main subunits: a(1), b(2) and c(10-14). The alpha and beta chains form an alternating ring which encloses part of the gamma chain. F(1) is attached to F(0) by a central stalk formed by the gamma and epsilon chains, while a peripheral stalk is formed by the delta and b chains.</text>
</comment>
<accession>A0A1F6AK27</accession>
<dbReference type="EMBL" id="MFJV01000001">
    <property type="protein sequence ID" value="OGG24617.1"/>
    <property type="molecule type" value="Genomic_DNA"/>
</dbReference>
<comment type="similarity">
    <text evidence="1 12 13">Belongs to the ATPase B chain family.</text>
</comment>
<keyword evidence="3 12" id="KW-0138">CF(0)</keyword>
<evidence type="ECO:0000256" key="11">
    <source>
        <dbReference type="ARBA" id="ARBA00037847"/>
    </source>
</evidence>
<evidence type="ECO:0000313" key="15">
    <source>
        <dbReference type="Proteomes" id="UP000178759"/>
    </source>
</evidence>
<comment type="caution">
    <text evidence="14">The sequence shown here is derived from an EMBL/GenBank/DDBJ whole genome shotgun (WGS) entry which is preliminary data.</text>
</comment>
<evidence type="ECO:0000256" key="8">
    <source>
        <dbReference type="ARBA" id="ARBA00023136"/>
    </source>
</evidence>
<evidence type="ECO:0000256" key="10">
    <source>
        <dbReference type="ARBA" id="ARBA00025198"/>
    </source>
</evidence>
<dbReference type="NCBIfam" id="TIGR01144">
    <property type="entry name" value="ATP_synt_b"/>
    <property type="match status" value="1"/>
</dbReference>
<sequence length="165" mass="18406">MEQLGIEPLQLLTQVVNFTIMVAILTRLLYKPILKALKDRRDKIAEGLEYAEKMKVEEEKTEAKRQAVIARANEEAGRIVDEAKKSAKGVEAEIVARAHEDGRAIIEKGKADVDLERIDMEKKLKEHLVEIAGAIATKVLESTISVSSHRAIINKKIKVVAKQLS</sequence>
<dbReference type="InterPro" id="IPR050059">
    <property type="entry name" value="ATP_synthase_B_chain"/>
</dbReference>
<evidence type="ECO:0000256" key="13">
    <source>
        <dbReference type="RuleBase" id="RU003848"/>
    </source>
</evidence>
<evidence type="ECO:0000256" key="1">
    <source>
        <dbReference type="ARBA" id="ARBA00005513"/>
    </source>
</evidence>
<evidence type="ECO:0000256" key="3">
    <source>
        <dbReference type="ARBA" id="ARBA00022547"/>
    </source>
</evidence>
<proteinExistence type="inferred from homology"/>
<dbReference type="GO" id="GO:0012505">
    <property type="term" value="C:endomembrane system"/>
    <property type="evidence" value="ECO:0007669"/>
    <property type="project" value="UniProtKB-SubCell"/>
</dbReference>
<keyword evidence="4 12" id="KW-0812">Transmembrane</keyword>
<keyword evidence="8 12" id="KW-0472">Membrane</keyword>
<dbReference type="InterPro" id="IPR002146">
    <property type="entry name" value="ATP_synth_b/b'su_bac/chlpt"/>
</dbReference>
<evidence type="ECO:0000256" key="2">
    <source>
        <dbReference type="ARBA" id="ARBA00022448"/>
    </source>
</evidence>
<dbReference type="AlphaFoldDB" id="A0A1F6AK27"/>
<keyword evidence="2 12" id="KW-0813">Transport</keyword>